<dbReference type="EMBL" id="NGMS01000001">
    <property type="protein sequence ID" value="OTP27819.1"/>
    <property type="molecule type" value="Genomic_DNA"/>
</dbReference>
<keyword evidence="7" id="KW-0804">Transcription</keyword>
<keyword evidence="2" id="KW-0963">Cytoplasm</keyword>
<dbReference type="AlphaFoldDB" id="A0A1I4KJ18"/>
<dbReference type="CDD" id="cd17536">
    <property type="entry name" value="REC_YesN-like"/>
    <property type="match status" value="1"/>
</dbReference>
<dbReference type="RefSeq" id="WP_071866867.1">
    <property type="nucleotide sequence ID" value="NZ_BJWA01000007.1"/>
</dbReference>
<dbReference type="GO" id="GO:0003700">
    <property type="term" value="F:DNA-binding transcription factor activity"/>
    <property type="evidence" value="ECO:0007669"/>
    <property type="project" value="InterPro"/>
</dbReference>
<dbReference type="PROSITE" id="PS50110">
    <property type="entry name" value="RESPONSE_REGULATORY"/>
    <property type="match status" value="1"/>
</dbReference>
<reference evidence="12 15" key="2">
    <citation type="submission" date="2019-07" db="EMBL/GenBank/DDBJ databases">
        <title>Whole genome shotgun sequence of Enterococcus mundtii NBRC 100490.</title>
        <authorList>
            <person name="Hosoyama A."/>
            <person name="Uohara A."/>
            <person name="Ohji S."/>
            <person name="Ichikawa N."/>
        </authorList>
    </citation>
    <scope>NUCLEOTIDE SEQUENCE [LARGE SCALE GENOMIC DNA]</scope>
    <source>
        <strain evidence="12 15">NBRC 100490</strain>
    </source>
</reference>
<feature type="modified residue" description="4-aspartylphosphate" evidence="8">
    <location>
        <position position="57"/>
    </location>
</feature>
<evidence type="ECO:0000256" key="3">
    <source>
        <dbReference type="ARBA" id="ARBA00022553"/>
    </source>
</evidence>
<comment type="caution">
    <text evidence="13">The sequence shown here is derived from an EMBL/GenBank/DDBJ whole genome shotgun (WGS) entry which is preliminary data.</text>
</comment>
<evidence type="ECO:0000256" key="5">
    <source>
        <dbReference type="ARBA" id="ARBA00023015"/>
    </source>
</evidence>
<keyword evidence="15" id="KW-1185">Reference proteome</keyword>
<dbReference type="GO" id="GO:0043565">
    <property type="term" value="F:sequence-specific DNA binding"/>
    <property type="evidence" value="ECO:0007669"/>
    <property type="project" value="InterPro"/>
</dbReference>
<dbReference type="Proteomes" id="UP000195024">
    <property type="component" value="Unassembled WGS sequence"/>
</dbReference>
<keyword evidence="5" id="KW-0805">Transcription regulation</keyword>
<evidence type="ECO:0000256" key="8">
    <source>
        <dbReference type="PROSITE-ProRule" id="PRU00169"/>
    </source>
</evidence>
<dbReference type="InterPro" id="IPR009057">
    <property type="entry name" value="Homeodomain-like_sf"/>
</dbReference>
<dbReference type="PANTHER" id="PTHR42713:SF3">
    <property type="entry name" value="TRANSCRIPTIONAL REGULATORY PROTEIN HPTR"/>
    <property type="match status" value="1"/>
</dbReference>
<dbReference type="GO" id="GO:0005737">
    <property type="term" value="C:cytoplasm"/>
    <property type="evidence" value="ECO:0007669"/>
    <property type="project" value="UniProtKB-SubCell"/>
</dbReference>
<dbReference type="SUPFAM" id="SSF52172">
    <property type="entry name" value="CheY-like"/>
    <property type="match status" value="1"/>
</dbReference>
<gene>
    <name evidence="13" type="ORF">A5802_001555</name>
    <name evidence="12" type="ORF">EMU01_13330</name>
</gene>
<evidence type="ECO:0000256" key="2">
    <source>
        <dbReference type="ARBA" id="ARBA00022490"/>
    </source>
</evidence>
<sequence length="528" mass="61259">MYKIFIAEDEHLIRESLKRMITEFSTFLPLGSIKDASDGELALSMIAEQKPDILVTDIRMPFMNGIELANEVKKLLPDIQIIFISGYDEFTYAKAAIQLQVAEYLLKPIKPNELQKSLEQIIQKLDAVSLLKQSKETNGYSLEVQKNFYLNALFNNQLLLSEAIEEGRKLEREIAGNKYMVLLIANHTNKFFSDYDVFHEKMAELFDNDKQILFSSLSSRFIKLLIFDPNEDLLQKKANQVALLSHKTLGHTTDDLVIAIGYPVKRISEIPHSYQTAVHLLSYLKIDPKIKILSYLDYEKKLGNYGQSFDLKESIRLLRKSEISSFVEKLVKQTNQHADPLLVRHLIINELNELVTIRQKQTNQVVSFTTTEEIPNILSDTPLFIQYLEQMIYFLKEMVLENHMNQYKEVLEQSVTYIENHYFEPELSLKEVADHVHLSSSHFSTIFSQGIGQTFIDYLTEQRLSMARRLLRETNSKLSVIASEVGYNDPNYFSSIFKRKEKISPKEYRKKKQNSAHSLQENNYLVNE</sequence>
<dbReference type="InterPro" id="IPR018060">
    <property type="entry name" value="HTH_AraC"/>
</dbReference>
<evidence type="ECO:0000256" key="6">
    <source>
        <dbReference type="ARBA" id="ARBA00023125"/>
    </source>
</evidence>
<dbReference type="InterPro" id="IPR001789">
    <property type="entry name" value="Sig_transdc_resp-reg_receiver"/>
</dbReference>
<organism evidence="13 14">
    <name type="scientific">Enterococcus mundtii</name>
    <dbReference type="NCBI Taxonomy" id="53346"/>
    <lineage>
        <taxon>Bacteria</taxon>
        <taxon>Bacillati</taxon>
        <taxon>Bacillota</taxon>
        <taxon>Bacilli</taxon>
        <taxon>Lactobacillales</taxon>
        <taxon>Enterococcaceae</taxon>
        <taxon>Enterococcus</taxon>
    </lineage>
</organism>
<dbReference type="Pfam" id="PF12833">
    <property type="entry name" value="HTH_18"/>
    <property type="match status" value="1"/>
</dbReference>
<protein>
    <submittedName>
        <fullName evidence="12">DNA-binding response regulator</fullName>
    </submittedName>
</protein>
<keyword evidence="3 8" id="KW-0597">Phosphoprotein</keyword>
<evidence type="ECO:0000313" key="14">
    <source>
        <dbReference type="Proteomes" id="UP000195024"/>
    </source>
</evidence>
<feature type="region of interest" description="Disordered" evidence="9">
    <location>
        <begin position="507"/>
        <end position="528"/>
    </location>
</feature>
<evidence type="ECO:0000313" key="13">
    <source>
        <dbReference type="EMBL" id="OTP27819.1"/>
    </source>
</evidence>
<accession>A0A1I4KJ18</accession>
<dbReference type="PROSITE" id="PS01124">
    <property type="entry name" value="HTH_ARAC_FAMILY_2"/>
    <property type="match status" value="1"/>
</dbReference>
<evidence type="ECO:0000256" key="7">
    <source>
        <dbReference type="ARBA" id="ARBA00023163"/>
    </source>
</evidence>
<feature type="compositionally biased region" description="Polar residues" evidence="9">
    <location>
        <begin position="515"/>
        <end position="528"/>
    </location>
</feature>
<reference evidence="13 14" key="1">
    <citation type="submission" date="2017-05" db="EMBL/GenBank/DDBJ databases">
        <title>The Genome Sequence of Enterococcus mundtii 6B1_DIV0119.</title>
        <authorList>
            <consortium name="The Broad Institute Genomics Platform"/>
            <consortium name="The Broad Institute Genomic Center for Infectious Diseases"/>
            <person name="Earl A."/>
            <person name="Manson A."/>
            <person name="Schwartman J."/>
            <person name="Gilmore M."/>
            <person name="Abouelleil A."/>
            <person name="Cao P."/>
            <person name="Chapman S."/>
            <person name="Cusick C."/>
            <person name="Shea T."/>
            <person name="Young S."/>
            <person name="Neafsey D."/>
            <person name="Nusbaum C."/>
            <person name="Birren B."/>
        </authorList>
    </citation>
    <scope>NUCLEOTIDE SEQUENCE [LARGE SCALE GENOMIC DNA]</scope>
    <source>
        <strain evidence="13 14">6B1_DIV0119</strain>
    </source>
</reference>
<dbReference type="EMBL" id="BJWA01000007">
    <property type="protein sequence ID" value="GEL80189.1"/>
    <property type="molecule type" value="Genomic_DNA"/>
</dbReference>
<dbReference type="GO" id="GO:0000160">
    <property type="term" value="P:phosphorelay signal transduction system"/>
    <property type="evidence" value="ECO:0007669"/>
    <property type="project" value="UniProtKB-KW"/>
</dbReference>
<name>A0A1I4KJ18_ENTMU</name>
<dbReference type="Proteomes" id="UP000321175">
    <property type="component" value="Unassembled WGS sequence"/>
</dbReference>
<keyword evidence="4" id="KW-0902">Two-component regulatory system</keyword>
<evidence type="ECO:0000259" key="10">
    <source>
        <dbReference type="PROSITE" id="PS01124"/>
    </source>
</evidence>
<evidence type="ECO:0000256" key="9">
    <source>
        <dbReference type="SAM" id="MobiDB-lite"/>
    </source>
</evidence>
<dbReference type="InterPro" id="IPR011006">
    <property type="entry name" value="CheY-like_superfamily"/>
</dbReference>
<dbReference type="InterPro" id="IPR051552">
    <property type="entry name" value="HptR"/>
</dbReference>
<dbReference type="SUPFAM" id="SSF46689">
    <property type="entry name" value="Homeodomain-like"/>
    <property type="match status" value="2"/>
</dbReference>
<keyword evidence="6 12" id="KW-0238">DNA-binding</keyword>
<evidence type="ECO:0000256" key="4">
    <source>
        <dbReference type="ARBA" id="ARBA00023012"/>
    </source>
</evidence>
<dbReference type="PANTHER" id="PTHR42713">
    <property type="entry name" value="HISTIDINE KINASE-RELATED"/>
    <property type="match status" value="1"/>
</dbReference>
<proteinExistence type="predicted"/>
<dbReference type="SMART" id="SM00448">
    <property type="entry name" value="REC"/>
    <property type="match status" value="1"/>
</dbReference>
<dbReference type="Gene3D" id="1.10.10.60">
    <property type="entry name" value="Homeodomain-like"/>
    <property type="match status" value="2"/>
</dbReference>
<dbReference type="SMART" id="SM00342">
    <property type="entry name" value="HTH_ARAC"/>
    <property type="match status" value="1"/>
</dbReference>
<dbReference type="PROSITE" id="PS00041">
    <property type="entry name" value="HTH_ARAC_FAMILY_1"/>
    <property type="match status" value="1"/>
</dbReference>
<dbReference type="GeneID" id="60999802"/>
<evidence type="ECO:0000256" key="1">
    <source>
        <dbReference type="ARBA" id="ARBA00004496"/>
    </source>
</evidence>
<dbReference type="Gene3D" id="3.40.50.2300">
    <property type="match status" value="1"/>
</dbReference>
<dbReference type="InterPro" id="IPR018062">
    <property type="entry name" value="HTH_AraC-typ_CS"/>
</dbReference>
<evidence type="ECO:0000259" key="11">
    <source>
        <dbReference type="PROSITE" id="PS50110"/>
    </source>
</evidence>
<comment type="subcellular location">
    <subcellularLocation>
        <location evidence="1">Cytoplasm</location>
    </subcellularLocation>
</comment>
<evidence type="ECO:0000313" key="15">
    <source>
        <dbReference type="Proteomes" id="UP000321175"/>
    </source>
</evidence>
<feature type="domain" description="Response regulatory" evidence="11">
    <location>
        <begin position="3"/>
        <end position="122"/>
    </location>
</feature>
<evidence type="ECO:0000313" key="12">
    <source>
        <dbReference type="EMBL" id="GEL80189.1"/>
    </source>
</evidence>
<dbReference type="Pfam" id="PF00072">
    <property type="entry name" value="Response_reg"/>
    <property type="match status" value="1"/>
</dbReference>
<feature type="domain" description="HTH araC/xylS-type" evidence="10">
    <location>
        <begin position="412"/>
        <end position="511"/>
    </location>
</feature>